<dbReference type="InterPro" id="IPR036388">
    <property type="entry name" value="WH-like_DNA-bd_sf"/>
</dbReference>
<organism evidence="6 7">
    <name type="scientific">Pigmentiphaga soli</name>
    <dbReference type="NCBI Taxonomy" id="1007095"/>
    <lineage>
        <taxon>Bacteria</taxon>
        <taxon>Pseudomonadati</taxon>
        <taxon>Pseudomonadota</taxon>
        <taxon>Betaproteobacteria</taxon>
        <taxon>Burkholderiales</taxon>
        <taxon>Alcaligenaceae</taxon>
        <taxon>Pigmentiphaga</taxon>
    </lineage>
</organism>
<name>A0ABP8HNL6_9BURK</name>
<evidence type="ECO:0000259" key="5">
    <source>
        <dbReference type="PROSITE" id="PS50931"/>
    </source>
</evidence>
<dbReference type="SUPFAM" id="SSF46785">
    <property type="entry name" value="Winged helix' DNA-binding domain"/>
    <property type="match status" value="1"/>
</dbReference>
<dbReference type="CDD" id="cd08479">
    <property type="entry name" value="PBP2_CrgA_like_9"/>
    <property type="match status" value="1"/>
</dbReference>
<dbReference type="InterPro" id="IPR005119">
    <property type="entry name" value="LysR_subst-bd"/>
</dbReference>
<evidence type="ECO:0000256" key="3">
    <source>
        <dbReference type="ARBA" id="ARBA00023125"/>
    </source>
</evidence>
<evidence type="ECO:0000313" key="6">
    <source>
        <dbReference type="EMBL" id="GAA4341886.1"/>
    </source>
</evidence>
<dbReference type="Proteomes" id="UP001501671">
    <property type="component" value="Unassembled WGS sequence"/>
</dbReference>
<reference evidence="7" key="1">
    <citation type="journal article" date="2019" name="Int. J. Syst. Evol. Microbiol.">
        <title>The Global Catalogue of Microorganisms (GCM) 10K type strain sequencing project: providing services to taxonomists for standard genome sequencing and annotation.</title>
        <authorList>
            <consortium name="The Broad Institute Genomics Platform"/>
            <consortium name="The Broad Institute Genome Sequencing Center for Infectious Disease"/>
            <person name="Wu L."/>
            <person name="Ma J."/>
        </authorList>
    </citation>
    <scope>NUCLEOTIDE SEQUENCE [LARGE SCALE GENOMIC DNA]</scope>
    <source>
        <strain evidence="7">JCM 17666</strain>
    </source>
</reference>
<dbReference type="Gene3D" id="3.40.190.290">
    <property type="match status" value="1"/>
</dbReference>
<protein>
    <submittedName>
        <fullName evidence="6">LysR family transcriptional regulator</fullName>
    </submittedName>
</protein>
<dbReference type="InterPro" id="IPR000847">
    <property type="entry name" value="LysR_HTH_N"/>
</dbReference>
<feature type="domain" description="HTH lysR-type" evidence="5">
    <location>
        <begin position="9"/>
        <end position="62"/>
    </location>
</feature>
<evidence type="ECO:0000313" key="7">
    <source>
        <dbReference type="Proteomes" id="UP001501671"/>
    </source>
</evidence>
<sequence>MQKFPANPDLQVFITVVRKGGFAAAAEELGVSPAYISKRVRLLEQELGTPLLHRTTRRVAVTEAGERVYHLAQGVLDQLDQLVQGVRITQQIPRGSLRISSSFGFGRNIVAPAISALRERYPTLQVRLEVFDRLVDVATEGYDLDFRVGDDIAPHLIARRLGANKRILCASPKYLRERGTPRVLSDLLNHDCLVIKERDHPFGVWRLRAGAKEETVKVTGSLSTNNGEIALGWAVEGRGILLRSLWNIEPAIRSGKLVHILPDYCQEANFWAVYPSRLDNSAKVRVTVEFMDAYLRKLQASHEGRYLP</sequence>
<evidence type="ECO:0000256" key="1">
    <source>
        <dbReference type="ARBA" id="ARBA00009437"/>
    </source>
</evidence>
<dbReference type="Pfam" id="PF00126">
    <property type="entry name" value="HTH_1"/>
    <property type="match status" value="1"/>
</dbReference>
<comment type="caution">
    <text evidence="6">The sequence shown here is derived from an EMBL/GenBank/DDBJ whole genome shotgun (WGS) entry which is preliminary data.</text>
</comment>
<dbReference type="EMBL" id="BAABFO010000031">
    <property type="protein sequence ID" value="GAA4341886.1"/>
    <property type="molecule type" value="Genomic_DNA"/>
</dbReference>
<dbReference type="Gene3D" id="1.10.10.10">
    <property type="entry name" value="Winged helix-like DNA-binding domain superfamily/Winged helix DNA-binding domain"/>
    <property type="match status" value="1"/>
</dbReference>
<dbReference type="InterPro" id="IPR036390">
    <property type="entry name" value="WH_DNA-bd_sf"/>
</dbReference>
<comment type="similarity">
    <text evidence="1">Belongs to the LysR transcriptional regulatory family.</text>
</comment>
<keyword evidence="3" id="KW-0238">DNA-binding</keyword>
<evidence type="ECO:0000256" key="2">
    <source>
        <dbReference type="ARBA" id="ARBA00023015"/>
    </source>
</evidence>
<proteinExistence type="inferred from homology"/>
<keyword evidence="2" id="KW-0805">Transcription regulation</keyword>
<dbReference type="PROSITE" id="PS50931">
    <property type="entry name" value="HTH_LYSR"/>
    <property type="match status" value="1"/>
</dbReference>
<evidence type="ECO:0000256" key="4">
    <source>
        <dbReference type="ARBA" id="ARBA00023163"/>
    </source>
</evidence>
<keyword evidence="7" id="KW-1185">Reference proteome</keyword>
<dbReference type="Pfam" id="PF03466">
    <property type="entry name" value="LysR_substrate"/>
    <property type="match status" value="1"/>
</dbReference>
<dbReference type="PANTHER" id="PTHR30537">
    <property type="entry name" value="HTH-TYPE TRANSCRIPTIONAL REGULATOR"/>
    <property type="match status" value="1"/>
</dbReference>
<gene>
    <name evidence="6" type="ORF">GCM10023144_43120</name>
</gene>
<dbReference type="PANTHER" id="PTHR30537:SF5">
    <property type="entry name" value="HTH-TYPE TRANSCRIPTIONAL ACTIVATOR TTDR-RELATED"/>
    <property type="match status" value="1"/>
</dbReference>
<dbReference type="InterPro" id="IPR058163">
    <property type="entry name" value="LysR-type_TF_proteobact-type"/>
</dbReference>
<keyword evidence="4" id="KW-0804">Transcription</keyword>
<accession>A0ABP8HNL6</accession>
<dbReference type="SUPFAM" id="SSF53850">
    <property type="entry name" value="Periplasmic binding protein-like II"/>
    <property type="match status" value="1"/>
</dbReference>
<dbReference type="RefSeq" id="WP_345251986.1">
    <property type="nucleotide sequence ID" value="NZ_BAABFO010000031.1"/>
</dbReference>